<organism evidence="1">
    <name type="scientific">uncultured Caudovirales phage</name>
    <dbReference type="NCBI Taxonomy" id="2100421"/>
    <lineage>
        <taxon>Viruses</taxon>
        <taxon>Duplodnaviria</taxon>
        <taxon>Heunggongvirae</taxon>
        <taxon>Uroviricota</taxon>
        <taxon>Caudoviricetes</taxon>
        <taxon>Peduoviridae</taxon>
        <taxon>Maltschvirus</taxon>
        <taxon>Maltschvirus maltsch</taxon>
    </lineage>
</organism>
<reference evidence="1" key="1">
    <citation type="submission" date="2020-04" db="EMBL/GenBank/DDBJ databases">
        <authorList>
            <person name="Chiriac C."/>
            <person name="Salcher M."/>
            <person name="Ghai R."/>
            <person name="Kavagutti S V."/>
        </authorList>
    </citation>
    <scope>NUCLEOTIDE SEQUENCE</scope>
</reference>
<sequence length="98" mass="11586">MQNHLAQYNVEQLQGYFSDFHKDFFGFRPRYATPEQWRSREYLEAAINAIHNTMDRMKETAEGRAELRRQGWIIEESDFDVLEQAEESADADAIYYGA</sequence>
<evidence type="ECO:0000313" key="1">
    <source>
        <dbReference type="EMBL" id="CAB4129131.1"/>
    </source>
</evidence>
<dbReference type="EMBL" id="LR796233">
    <property type="protein sequence ID" value="CAB4129131.1"/>
    <property type="molecule type" value="Genomic_DNA"/>
</dbReference>
<protein>
    <submittedName>
        <fullName evidence="1">Uncharacterized protein</fullName>
    </submittedName>
</protein>
<proteinExistence type="predicted"/>
<name>A0A6J5L4A2_9CAUD</name>
<gene>
    <name evidence="1" type="ORF">UFOVP112_229</name>
</gene>
<accession>A0A6J5L4A2</accession>